<comment type="similarity">
    <text evidence="1">Belongs to the bacterial solute-binding protein 5 family.</text>
</comment>
<evidence type="ECO:0000313" key="7">
    <source>
        <dbReference type="Proteomes" id="UP000177199"/>
    </source>
</evidence>
<dbReference type="Gene3D" id="3.90.76.10">
    <property type="entry name" value="Dipeptide-binding Protein, Domain 1"/>
    <property type="match status" value="1"/>
</dbReference>
<dbReference type="EMBL" id="MFZV01000059">
    <property type="protein sequence ID" value="OGK29764.1"/>
    <property type="molecule type" value="Genomic_DNA"/>
</dbReference>
<dbReference type="InterPro" id="IPR039424">
    <property type="entry name" value="SBP_5"/>
</dbReference>
<sequence>MGKTLRYYYWLFKEFSKRHVKMIALSFFLSFFIVVSLVSFSSVLNKFLFSNKEIIGLVGNYNTSNIPNEILSKISHGLVTVGPKGEVLPALSSSWEMIDNGREFRFHLKNDLLWDDGKKLVAKDLVYNFKDITVNPVDDNTIYFKLKDRLPIFPTFLSTPLIRYPLHGVVGLYKVDKITARQGLIKEIHLSPNKKELPLIIYKFFASESKLISAYKLGEVNKITILKENIADNFKNWKNTKVTKKVDYSRVMSLFINMNDQLLVEKDVRDAIASSIPLSKLSDFGELAKGPIPPTSWAYNEDLKQQIENVEVAKDTLKKYVDATSSAQLDFITYYDYLPTASLIDENFKTINLSTTLSLNDFQVPGQFDLLLAFWKPPIDPDQYFFWHSTQTETNITGFKNVKIDKLLEDGRSSIHPGERVEHYLEFQRTMAEERPSIFLYYPFIYTVERI</sequence>
<keyword evidence="4" id="KW-0472">Membrane</keyword>
<dbReference type="GO" id="GO:0043190">
    <property type="term" value="C:ATP-binding cassette (ABC) transporter complex"/>
    <property type="evidence" value="ECO:0007669"/>
    <property type="project" value="InterPro"/>
</dbReference>
<dbReference type="Gene3D" id="3.40.190.10">
    <property type="entry name" value="Periplasmic binding protein-like II"/>
    <property type="match status" value="2"/>
</dbReference>
<dbReference type="PIRSF" id="PIRSF002741">
    <property type="entry name" value="MppA"/>
    <property type="match status" value="1"/>
</dbReference>
<dbReference type="Gene3D" id="3.10.105.10">
    <property type="entry name" value="Dipeptide-binding Protein, Domain 3"/>
    <property type="match status" value="1"/>
</dbReference>
<protein>
    <recommendedName>
        <fullName evidence="5">Solute-binding protein family 5 domain-containing protein</fullName>
    </recommendedName>
</protein>
<keyword evidence="4" id="KW-0812">Transmembrane</keyword>
<feature type="domain" description="Solute-binding protein family 5" evidence="5">
    <location>
        <begin position="87"/>
        <end position="391"/>
    </location>
</feature>
<dbReference type="SUPFAM" id="SSF53850">
    <property type="entry name" value="Periplasmic binding protein-like II"/>
    <property type="match status" value="1"/>
</dbReference>
<evidence type="ECO:0000256" key="3">
    <source>
        <dbReference type="ARBA" id="ARBA00022729"/>
    </source>
</evidence>
<evidence type="ECO:0000256" key="2">
    <source>
        <dbReference type="ARBA" id="ARBA00022448"/>
    </source>
</evidence>
<evidence type="ECO:0000256" key="4">
    <source>
        <dbReference type="SAM" id="Phobius"/>
    </source>
</evidence>
<evidence type="ECO:0000313" key="6">
    <source>
        <dbReference type="EMBL" id="OGK29764.1"/>
    </source>
</evidence>
<keyword evidence="3" id="KW-0732">Signal</keyword>
<dbReference type="GO" id="GO:0015833">
    <property type="term" value="P:peptide transport"/>
    <property type="evidence" value="ECO:0007669"/>
    <property type="project" value="TreeGrafter"/>
</dbReference>
<proteinExistence type="inferred from homology"/>
<dbReference type="GO" id="GO:0042597">
    <property type="term" value="C:periplasmic space"/>
    <property type="evidence" value="ECO:0007669"/>
    <property type="project" value="UniProtKB-ARBA"/>
</dbReference>
<feature type="transmembrane region" description="Helical" evidence="4">
    <location>
        <begin position="20"/>
        <end position="44"/>
    </location>
</feature>
<evidence type="ECO:0000259" key="5">
    <source>
        <dbReference type="Pfam" id="PF00496"/>
    </source>
</evidence>
<dbReference type="PANTHER" id="PTHR30290:SF9">
    <property type="entry name" value="OLIGOPEPTIDE-BINDING PROTEIN APPA"/>
    <property type="match status" value="1"/>
</dbReference>
<name>A0A1F7HFI2_9BACT</name>
<dbReference type="Proteomes" id="UP000177199">
    <property type="component" value="Unassembled WGS sequence"/>
</dbReference>
<accession>A0A1F7HFI2</accession>
<dbReference type="InterPro" id="IPR000914">
    <property type="entry name" value="SBP_5_dom"/>
</dbReference>
<gene>
    <name evidence="6" type="ORF">A3F29_00765</name>
</gene>
<dbReference type="GO" id="GO:1904680">
    <property type="term" value="F:peptide transmembrane transporter activity"/>
    <property type="evidence" value="ECO:0007669"/>
    <property type="project" value="TreeGrafter"/>
</dbReference>
<dbReference type="InterPro" id="IPR030678">
    <property type="entry name" value="Peptide/Ni-bd"/>
</dbReference>
<keyword evidence="4" id="KW-1133">Transmembrane helix</keyword>
<organism evidence="6 7">
    <name type="scientific">Candidatus Roizmanbacteria bacterium RIFCSPHIGHO2_12_FULL_33_9</name>
    <dbReference type="NCBI Taxonomy" id="1802045"/>
    <lineage>
        <taxon>Bacteria</taxon>
        <taxon>Candidatus Roizmaniibacteriota</taxon>
    </lineage>
</organism>
<keyword evidence="2" id="KW-0813">Transport</keyword>
<dbReference type="PANTHER" id="PTHR30290">
    <property type="entry name" value="PERIPLASMIC BINDING COMPONENT OF ABC TRANSPORTER"/>
    <property type="match status" value="1"/>
</dbReference>
<reference evidence="6 7" key="1">
    <citation type="journal article" date="2016" name="Nat. Commun.">
        <title>Thousands of microbial genomes shed light on interconnected biogeochemical processes in an aquifer system.</title>
        <authorList>
            <person name="Anantharaman K."/>
            <person name="Brown C.T."/>
            <person name="Hug L.A."/>
            <person name="Sharon I."/>
            <person name="Castelle C.J."/>
            <person name="Probst A.J."/>
            <person name="Thomas B.C."/>
            <person name="Singh A."/>
            <person name="Wilkins M.J."/>
            <person name="Karaoz U."/>
            <person name="Brodie E.L."/>
            <person name="Williams K.H."/>
            <person name="Hubbard S.S."/>
            <person name="Banfield J.F."/>
        </authorList>
    </citation>
    <scope>NUCLEOTIDE SEQUENCE [LARGE SCALE GENOMIC DNA]</scope>
</reference>
<dbReference type="Pfam" id="PF00496">
    <property type="entry name" value="SBP_bac_5"/>
    <property type="match status" value="1"/>
</dbReference>
<dbReference type="AlphaFoldDB" id="A0A1F7HFI2"/>
<evidence type="ECO:0000256" key="1">
    <source>
        <dbReference type="ARBA" id="ARBA00005695"/>
    </source>
</evidence>
<comment type="caution">
    <text evidence="6">The sequence shown here is derived from an EMBL/GenBank/DDBJ whole genome shotgun (WGS) entry which is preliminary data.</text>
</comment>